<name>A0ABR4BSN9_9HELO</name>
<organism evidence="1 2">
    <name type="scientific">Oculimacula yallundae</name>
    <dbReference type="NCBI Taxonomy" id="86028"/>
    <lineage>
        <taxon>Eukaryota</taxon>
        <taxon>Fungi</taxon>
        <taxon>Dikarya</taxon>
        <taxon>Ascomycota</taxon>
        <taxon>Pezizomycotina</taxon>
        <taxon>Leotiomycetes</taxon>
        <taxon>Helotiales</taxon>
        <taxon>Ploettnerulaceae</taxon>
        <taxon>Oculimacula</taxon>
    </lineage>
</organism>
<proteinExistence type="predicted"/>
<gene>
    <name evidence="1" type="ORF">VTL71DRAFT_9313</name>
</gene>
<protein>
    <submittedName>
        <fullName evidence="1">Uncharacterized protein</fullName>
    </submittedName>
</protein>
<comment type="caution">
    <text evidence="1">The sequence shown here is derived from an EMBL/GenBank/DDBJ whole genome shotgun (WGS) entry which is preliminary data.</text>
</comment>
<reference evidence="1 2" key="1">
    <citation type="journal article" date="2024" name="Commun. Biol.">
        <title>Comparative genomic analysis of thermophilic fungi reveals convergent evolutionary adaptations and gene losses.</title>
        <authorList>
            <person name="Steindorff A.S."/>
            <person name="Aguilar-Pontes M.V."/>
            <person name="Robinson A.J."/>
            <person name="Andreopoulos B."/>
            <person name="LaButti K."/>
            <person name="Kuo A."/>
            <person name="Mondo S."/>
            <person name="Riley R."/>
            <person name="Otillar R."/>
            <person name="Haridas S."/>
            <person name="Lipzen A."/>
            <person name="Grimwood J."/>
            <person name="Schmutz J."/>
            <person name="Clum A."/>
            <person name="Reid I.D."/>
            <person name="Moisan M.C."/>
            <person name="Butler G."/>
            <person name="Nguyen T.T.M."/>
            <person name="Dewar K."/>
            <person name="Conant G."/>
            <person name="Drula E."/>
            <person name="Henrissat B."/>
            <person name="Hansel C."/>
            <person name="Singer S."/>
            <person name="Hutchinson M.I."/>
            <person name="de Vries R.P."/>
            <person name="Natvig D.O."/>
            <person name="Powell A.J."/>
            <person name="Tsang A."/>
            <person name="Grigoriev I.V."/>
        </authorList>
    </citation>
    <scope>NUCLEOTIDE SEQUENCE [LARGE SCALE GENOMIC DNA]</scope>
    <source>
        <strain evidence="1 2">CBS 494.80</strain>
    </source>
</reference>
<accession>A0ABR4BSN9</accession>
<evidence type="ECO:0000313" key="2">
    <source>
        <dbReference type="Proteomes" id="UP001595075"/>
    </source>
</evidence>
<sequence>MSLSLYPIDMMFANIRTACHYLLTIPHSSIDLIVLIHEHDIYSINKNIPPPCQNRPVLLHLIGEICFVSSAYRTSVGILPYQLHNFICHGLYIAVLRRCPKLVYSGVLAGMWIII</sequence>
<dbReference type="Proteomes" id="UP001595075">
    <property type="component" value="Unassembled WGS sequence"/>
</dbReference>
<evidence type="ECO:0000313" key="1">
    <source>
        <dbReference type="EMBL" id="KAL2060672.1"/>
    </source>
</evidence>
<dbReference type="EMBL" id="JAZHXI010000021">
    <property type="protein sequence ID" value="KAL2060672.1"/>
    <property type="molecule type" value="Genomic_DNA"/>
</dbReference>
<keyword evidence="2" id="KW-1185">Reference proteome</keyword>